<feature type="transmembrane region" description="Helical" evidence="7">
    <location>
        <begin position="330"/>
        <end position="349"/>
    </location>
</feature>
<dbReference type="AlphaFoldDB" id="A0A344L148"/>
<evidence type="ECO:0000256" key="6">
    <source>
        <dbReference type="ARBA" id="ARBA00038076"/>
    </source>
</evidence>
<organism evidence="11 12">
    <name type="scientific">Amycolatopsis albispora</name>
    <dbReference type="NCBI Taxonomy" id="1804986"/>
    <lineage>
        <taxon>Bacteria</taxon>
        <taxon>Bacillati</taxon>
        <taxon>Actinomycetota</taxon>
        <taxon>Actinomycetes</taxon>
        <taxon>Pseudonocardiales</taxon>
        <taxon>Pseudonocardiaceae</taxon>
        <taxon>Amycolatopsis</taxon>
    </lineage>
</organism>
<feature type="domain" description="ABC3 transporter permease C-terminal" evidence="9">
    <location>
        <begin position="686"/>
        <end position="802"/>
    </location>
</feature>
<dbReference type="PANTHER" id="PTHR30572:SF4">
    <property type="entry name" value="ABC TRANSPORTER PERMEASE YTRF"/>
    <property type="match status" value="1"/>
</dbReference>
<evidence type="ECO:0000313" key="11">
    <source>
        <dbReference type="EMBL" id="AXB41772.1"/>
    </source>
</evidence>
<comment type="subcellular location">
    <subcellularLocation>
        <location evidence="1">Cell membrane</location>
        <topology evidence="1">Multi-pass membrane protein</topology>
    </subcellularLocation>
</comment>
<feature type="transmembrane region" description="Helical" evidence="7">
    <location>
        <begin position="682"/>
        <end position="708"/>
    </location>
</feature>
<dbReference type="EMBL" id="CP015163">
    <property type="protein sequence ID" value="AXB41772.1"/>
    <property type="molecule type" value="Genomic_DNA"/>
</dbReference>
<dbReference type="GO" id="GO:0022857">
    <property type="term" value="F:transmembrane transporter activity"/>
    <property type="evidence" value="ECO:0007669"/>
    <property type="project" value="TreeGrafter"/>
</dbReference>
<keyword evidence="5 7" id="KW-0472">Membrane</keyword>
<gene>
    <name evidence="11" type="ORF">A4R43_03900</name>
</gene>
<dbReference type="Proteomes" id="UP000250434">
    <property type="component" value="Chromosome"/>
</dbReference>
<sequence>MFSHKGRLVATLCAIALGVAATVAGWALADSITATLAERPVRDGTGAWVSTSTGAALTEADRGRLAAAPGVQGAAGVRVGHAGLVGPDGKLVRSATAPDRAGTNWDNTGRFRLTAGTAPGAAEVAVHRADAERAGLAPGQSVRVLLGEGRAEQVRVAGVFDYLTMGPDSGDAADVVPSVAYPEPAAGDRFGAGYHRIELVLAPGASPPAMAPGQQVATGAELAAAARADIEASRTDLRLTVLPLAAIALLAGMFVIGNTFTVLITQRTRQLALLRAVGATRRQVRRTVIAEAAVLGLAGGTLGCLLGTGLGPVVLALLQPDEEMVYRVSPLAIGLGYLVAIGVTVLAAYGPARRASKVTPMAALRSDPVLGGRAFTGRTVAGAVLLAAAVAGVLATADPSSENLPRIVGLVSAAAGAGGLLLLTPALAALCFRRFRRGSPAARLGVRNAARDPRRTAGSAAAITVGLGLVCAFGTLSATLTELIASTIRANVPVTTTVLRPAAGGQAVLGPGDLARLSEVPGVTAVAGSRDRLADISYPGGETQRNVSAIEPSALTGVLSPQITAGDADLTRGVVVSRNQADMLGLGVGDPITLRPGAGSPIATRVTGVYEATELQASIYYDLALAPAEVRDRISLGYATGVDPAAVRKSIEAAFADRPDVLVTDREGLAEQGIESQRLAFVLLYAMFGVAVVIAVFGVVNTLALSVLERTREIGMMRAIGASRSLVRRMVQAESIAISLFGAGLGVVTGLGAGTVMQHAMLGQSLGDASVPLDVIAICLLGMVLAAVLAALWPARRAARTEVLPAIAP</sequence>
<comment type="similarity">
    <text evidence="6">Belongs to the ABC-4 integral membrane protein family.</text>
</comment>
<feature type="transmembrane region" description="Helical" evidence="7">
    <location>
        <begin position="241"/>
        <end position="265"/>
    </location>
</feature>
<evidence type="ECO:0000259" key="10">
    <source>
        <dbReference type="Pfam" id="PF12704"/>
    </source>
</evidence>
<keyword evidence="12" id="KW-1185">Reference proteome</keyword>
<keyword evidence="4 7" id="KW-1133">Transmembrane helix</keyword>
<name>A0A344L148_9PSEU</name>
<feature type="transmembrane region" description="Helical" evidence="7">
    <location>
        <begin position="370"/>
        <end position="395"/>
    </location>
</feature>
<evidence type="ECO:0000256" key="4">
    <source>
        <dbReference type="ARBA" id="ARBA00022989"/>
    </source>
</evidence>
<feature type="domain" description="MacB-like periplasmic core" evidence="10">
    <location>
        <begin position="10"/>
        <end position="210"/>
    </location>
</feature>
<dbReference type="KEGG" id="aab:A4R43_03900"/>
<reference evidence="11 12" key="1">
    <citation type="submission" date="2016-04" db="EMBL/GenBank/DDBJ databases">
        <title>Complete genome sequence and analysis of deep-sea sediment isolate, Amycolatopsis sp. WP1.</title>
        <authorList>
            <person name="Wang H."/>
            <person name="Chen S."/>
            <person name="Wu Q."/>
        </authorList>
    </citation>
    <scope>NUCLEOTIDE SEQUENCE [LARGE SCALE GENOMIC DNA]</scope>
    <source>
        <strain evidence="11 12">WP1</strain>
    </source>
</reference>
<protein>
    <recommendedName>
        <fullName evidence="13">ABC transporter permease</fullName>
    </recommendedName>
</protein>
<keyword evidence="8" id="KW-0732">Signal</keyword>
<feature type="transmembrane region" description="Helical" evidence="7">
    <location>
        <begin position="456"/>
        <end position="476"/>
    </location>
</feature>
<evidence type="ECO:0000256" key="5">
    <source>
        <dbReference type="ARBA" id="ARBA00023136"/>
    </source>
</evidence>
<feature type="signal peptide" evidence="8">
    <location>
        <begin position="1"/>
        <end position="29"/>
    </location>
</feature>
<evidence type="ECO:0000256" key="3">
    <source>
        <dbReference type="ARBA" id="ARBA00022692"/>
    </source>
</evidence>
<evidence type="ECO:0000256" key="7">
    <source>
        <dbReference type="SAM" id="Phobius"/>
    </source>
</evidence>
<dbReference type="GO" id="GO:0005886">
    <property type="term" value="C:plasma membrane"/>
    <property type="evidence" value="ECO:0007669"/>
    <property type="project" value="UniProtKB-SubCell"/>
</dbReference>
<evidence type="ECO:0000256" key="1">
    <source>
        <dbReference type="ARBA" id="ARBA00004651"/>
    </source>
</evidence>
<feature type="transmembrane region" description="Helical" evidence="7">
    <location>
        <begin position="775"/>
        <end position="795"/>
    </location>
</feature>
<feature type="domain" description="ABC3 transporter permease C-terminal" evidence="9">
    <location>
        <begin position="245"/>
        <end position="360"/>
    </location>
</feature>
<feature type="chain" id="PRO_5016997094" description="ABC transporter permease" evidence="8">
    <location>
        <begin position="30"/>
        <end position="809"/>
    </location>
</feature>
<evidence type="ECO:0000259" key="9">
    <source>
        <dbReference type="Pfam" id="PF02687"/>
    </source>
</evidence>
<feature type="transmembrane region" description="Helical" evidence="7">
    <location>
        <begin position="407"/>
        <end position="435"/>
    </location>
</feature>
<feature type="domain" description="MacB-like periplasmic core" evidence="10">
    <location>
        <begin position="456"/>
        <end position="653"/>
    </location>
</feature>
<dbReference type="InterPro" id="IPR003838">
    <property type="entry name" value="ABC3_permease_C"/>
</dbReference>
<accession>A0A344L148</accession>
<proteinExistence type="inferred from homology"/>
<dbReference type="PANTHER" id="PTHR30572">
    <property type="entry name" value="MEMBRANE COMPONENT OF TRANSPORTER-RELATED"/>
    <property type="match status" value="1"/>
</dbReference>
<dbReference type="InterPro" id="IPR025857">
    <property type="entry name" value="MacB_PCD"/>
</dbReference>
<keyword evidence="3 7" id="KW-0812">Transmembrane</keyword>
<evidence type="ECO:0000256" key="8">
    <source>
        <dbReference type="SAM" id="SignalP"/>
    </source>
</evidence>
<evidence type="ECO:0008006" key="13">
    <source>
        <dbReference type="Google" id="ProtNLM"/>
    </source>
</evidence>
<feature type="transmembrane region" description="Helical" evidence="7">
    <location>
        <begin position="736"/>
        <end position="755"/>
    </location>
</feature>
<dbReference type="Pfam" id="PF12704">
    <property type="entry name" value="MacB_PCD"/>
    <property type="match status" value="2"/>
</dbReference>
<dbReference type="Pfam" id="PF02687">
    <property type="entry name" value="FtsX"/>
    <property type="match status" value="2"/>
</dbReference>
<dbReference type="InterPro" id="IPR050250">
    <property type="entry name" value="Macrolide_Exporter_MacB"/>
</dbReference>
<feature type="transmembrane region" description="Helical" evidence="7">
    <location>
        <begin position="292"/>
        <end position="318"/>
    </location>
</feature>
<evidence type="ECO:0000313" key="12">
    <source>
        <dbReference type="Proteomes" id="UP000250434"/>
    </source>
</evidence>
<keyword evidence="2" id="KW-1003">Cell membrane</keyword>
<evidence type="ECO:0000256" key="2">
    <source>
        <dbReference type="ARBA" id="ARBA00022475"/>
    </source>
</evidence>